<sequence length="86" mass="10264">MVSENEFKRIRWACRRGMLELDLVLVPYVEHRFQGLDDESQQRFIRLLESEDTELFAWFLSRSLPEDPELAMIVNDITTFTKTPRS</sequence>
<dbReference type="InterPro" id="IPR050531">
    <property type="entry name" value="SdhE_FAD_assembly_factor"/>
</dbReference>
<dbReference type="EMBL" id="JBFRYB010000001">
    <property type="protein sequence ID" value="MEX1666229.1"/>
    <property type="molecule type" value="Genomic_DNA"/>
</dbReference>
<comment type="similarity">
    <text evidence="2">Belongs to the SdhE FAD assembly factor family.</text>
</comment>
<evidence type="ECO:0000313" key="7">
    <source>
        <dbReference type="Proteomes" id="UP001557484"/>
    </source>
</evidence>
<dbReference type="PANTHER" id="PTHR39585:SF1">
    <property type="entry name" value="FAD ASSEMBLY FACTOR SDHE"/>
    <property type="match status" value="1"/>
</dbReference>
<dbReference type="Proteomes" id="UP001557484">
    <property type="component" value="Unassembled WGS sequence"/>
</dbReference>
<accession>A0ABV3TX79</accession>
<evidence type="ECO:0000256" key="2">
    <source>
        <dbReference type="ARBA" id="ARBA00008571"/>
    </source>
</evidence>
<protein>
    <recommendedName>
        <fullName evidence="3">FAD assembly factor SdhE</fullName>
    </recommendedName>
</protein>
<dbReference type="SUPFAM" id="SSF109910">
    <property type="entry name" value="YgfY-like"/>
    <property type="match status" value="1"/>
</dbReference>
<evidence type="ECO:0000256" key="4">
    <source>
        <dbReference type="ARBA" id="ARBA00022490"/>
    </source>
</evidence>
<dbReference type="InterPro" id="IPR036714">
    <property type="entry name" value="SDH_sf"/>
</dbReference>
<comment type="caution">
    <text evidence="6">The sequence shown here is derived from an EMBL/GenBank/DDBJ whole genome shotgun (WGS) entry which is preliminary data.</text>
</comment>
<proteinExistence type="inferred from homology"/>
<keyword evidence="5" id="KW-0143">Chaperone</keyword>
<dbReference type="PANTHER" id="PTHR39585">
    <property type="entry name" value="FAD ASSEMBLY FACTOR SDHE"/>
    <property type="match status" value="1"/>
</dbReference>
<gene>
    <name evidence="6" type="ORF">AB4875_12095</name>
</gene>
<evidence type="ECO:0000256" key="1">
    <source>
        <dbReference type="ARBA" id="ARBA00004496"/>
    </source>
</evidence>
<keyword evidence="4" id="KW-0963">Cytoplasm</keyword>
<name>A0ABV3TX79_9GAMM</name>
<keyword evidence="7" id="KW-1185">Reference proteome</keyword>
<dbReference type="InterPro" id="IPR005631">
    <property type="entry name" value="SDH"/>
</dbReference>
<evidence type="ECO:0000256" key="5">
    <source>
        <dbReference type="ARBA" id="ARBA00023186"/>
    </source>
</evidence>
<reference evidence="6 7" key="1">
    <citation type="journal article" date="2011" name="Int. J. Syst. Evol. Microbiol.">
        <title>Zhongshania antarctica gen. nov., sp. nov. and Zhongshania guokunii sp. nov., gammaproteobacteria respectively isolated from coastal attached (fast) ice and surface seawater of the Antarctic.</title>
        <authorList>
            <person name="Li H.J."/>
            <person name="Zhang X.Y."/>
            <person name="Chen C.X."/>
            <person name="Zhang Y.J."/>
            <person name="Gao Z.M."/>
            <person name="Yu Y."/>
            <person name="Chen X.L."/>
            <person name="Chen B."/>
            <person name="Zhang Y.Z."/>
        </authorList>
    </citation>
    <scope>NUCLEOTIDE SEQUENCE [LARGE SCALE GENOMIC DNA]</scope>
    <source>
        <strain evidence="6 7">R06B22</strain>
    </source>
</reference>
<dbReference type="RefSeq" id="WP_368376312.1">
    <property type="nucleotide sequence ID" value="NZ_JBFRYB010000001.1"/>
</dbReference>
<evidence type="ECO:0000313" key="6">
    <source>
        <dbReference type="EMBL" id="MEX1666229.1"/>
    </source>
</evidence>
<evidence type="ECO:0000256" key="3">
    <source>
        <dbReference type="ARBA" id="ARBA00019418"/>
    </source>
</evidence>
<comment type="subcellular location">
    <subcellularLocation>
        <location evidence="1">Cytoplasm</location>
    </subcellularLocation>
</comment>
<organism evidence="6 7">
    <name type="scientific">Zhongshania arctica</name>
    <dbReference type="NCBI Taxonomy" id="3238302"/>
    <lineage>
        <taxon>Bacteria</taxon>
        <taxon>Pseudomonadati</taxon>
        <taxon>Pseudomonadota</taxon>
        <taxon>Gammaproteobacteria</taxon>
        <taxon>Cellvibrionales</taxon>
        <taxon>Spongiibacteraceae</taxon>
        <taxon>Zhongshania</taxon>
    </lineage>
</organism>
<dbReference type="Pfam" id="PF03937">
    <property type="entry name" value="Sdh5"/>
    <property type="match status" value="1"/>
</dbReference>
<dbReference type="Gene3D" id="1.10.150.250">
    <property type="entry name" value="Flavinator of succinate dehydrogenase"/>
    <property type="match status" value="1"/>
</dbReference>